<dbReference type="STRING" id="1479485.DA73_0223385"/>
<evidence type="ECO:0000256" key="7">
    <source>
        <dbReference type="ARBA" id="ARBA00034754"/>
    </source>
</evidence>
<evidence type="ECO:0000256" key="1">
    <source>
        <dbReference type="ARBA" id="ARBA00012417"/>
    </source>
</evidence>
<feature type="domain" description="DNA polymerase III delta N-terminal" evidence="9">
    <location>
        <begin position="4"/>
        <end position="119"/>
    </location>
</feature>
<dbReference type="Gene3D" id="3.40.50.300">
    <property type="entry name" value="P-loop containing nucleotide triphosphate hydrolases"/>
    <property type="match status" value="1"/>
</dbReference>
<evidence type="ECO:0000259" key="9">
    <source>
        <dbReference type="Pfam" id="PF06144"/>
    </source>
</evidence>
<dbReference type="SUPFAM" id="SSF52540">
    <property type="entry name" value="P-loop containing nucleoside triphosphate hydrolases"/>
    <property type="match status" value="1"/>
</dbReference>
<evidence type="ECO:0000256" key="2">
    <source>
        <dbReference type="ARBA" id="ARBA00017703"/>
    </source>
</evidence>
<dbReference type="NCBIfam" id="TIGR01128">
    <property type="entry name" value="holA"/>
    <property type="match status" value="1"/>
</dbReference>
<dbReference type="GO" id="GO:0006261">
    <property type="term" value="P:DNA-templated DNA replication"/>
    <property type="evidence" value="ECO:0007669"/>
    <property type="project" value="TreeGrafter"/>
</dbReference>
<dbReference type="InterPro" id="IPR010372">
    <property type="entry name" value="DNA_pol3_delta_N"/>
</dbReference>
<keyword evidence="6" id="KW-0239">DNA-directed DNA polymerase</keyword>
<dbReference type="Gene3D" id="1.20.272.10">
    <property type="match status" value="1"/>
</dbReference>
<comment type="similarity">
    <text evidence="7">Belongs to the DNA polymerase HolA subunit family.</text>
</comment>
<dbReference type="Pfam" id="PF06144">
    <property type="entry name" value="DNA_pol3_delta"/>
    <property type="match status" value="1"/>
</dbReference>
<dbReference type="GO" id="GO:0003887">
    <property type="term" value="F:DNA-directed DNA polymerase activity"/>
    <property type="evidence" value="ECO:0007669"/>
    <property type="project" value="UniProtKB-KW"/>
</dbReference>
<keyword evidence="13" id="KW-1185">Reference proteome</keyword>
<dbReference type="GO" id="GO:0009360">
    <property type="term" value="C:DNA polymerase III complex"/>
    <property type="evidence" value="ECO:0007669"/>
    <property type="project" value="InterPro"/>
</dbReference>
<reference evidence="11" key="2">
    <citation type="submission" date="2019-11" db="EMBL/GenBank/DDBJ databases">
        <title>Improved Assembly of Tolypothrix boutellei genome.</title>
        <authorList>
            <person name="Sarangi A.N."/>
            <person name="Mukherjee M."/>
            <person name="Ghosh S."/>
            <person name="Singh D."/>
            <person name="Das A."/>
            <person name="Kant S."/>
            <person name="Prusty A."/>
            <person name="Tripathy S."/>
        </authorList>
    </citation>
    <scope>NUCLEOTIDE SEQUENCE</scope>
    <source>
        <strain evidence="11">VB521301</strain>
    </source>
</reference>
<evidence type="ECO:0000256" key="8">
    <source>
        <dbReference type="ARBA" id="ARBA00049244"/>
    </source>
</evidence>
<evidence type="ECO:0000256" key="4">
    <source>
        <dbReference type="ARBA" id="ARBA00022695"/>
    </source>
</evidence>
<reference evidence="12" key="1">
    <citation type="journal article" date="2015" name="Genome Announc.">
        <title>Draft Genome Sequence of Tolypothrix boutellei Strain VB521301.</title>
        <authorList>
            <person name="Chandrababunaidu M.M."/>
            <person name="Singh D."/>
            <person name="Sen D."/>
            <person name="Bhan S."/>
            <person name="Das S."/>
            <person name="Gupta A."/>
            <person name="Adhikary S.P."/>
            <person name="Tripathy S."/>
        </authorList>
    </citation>
    <scope>NUCLEOTIDE SEQUENCE</scope>
    <source>
        <strain evidence="12">VB521301</strain>
    </source>
</reference>
<dbReference type="OrthoDB" id="581300at2"/>
<evidence type="ECO:0000313" key="13">
    <source>
        <dbReference type="Proteomes" id="UP000029738"/>
    </source>
</evidence>
<dbReference type="RefSeq" id="WP_038081493.1">
    <property type="nucleotide sequence ID" value="NZ_JHEG04000001.1"/>
</dbReference>
<dbReference type="InterPro" id="IPR048466">
    <property type="entry name" value="DNA_pol3_delta-like_C"/>
</dbReference>
<dbReference type="Gene3D" id="1.10.8.60">
    <property type="match status" value="1"/>
</dbReference>
<evidence type="ECO:0000256" key="6">
    <source>
        <dbReference type="ARBA" id="ARBA00022932"/>
    </source>
</evidence>
<dbReference type="InterPro" id="IPR027417">
    <property type="entry name" value="P-loop_NTPase"/>
</dbReference>
<sequence length="328" mass="36617">MPIHVYWGEDDFAIEKEVSLLRDRLLDPLWASFNYTVVSDEDTDAPIQALNLVMTPPFGAGGRLVWLPNSTICQQCPESLLSELERTLPVIAPNSYLLLTSGNKPDERLKSTKLLKKFAEFREFSLTPPWKTEALIQSVNQAAQTVGVKLTPGGVEMLVEAVGNDTRLLYNELEKLRLYAEGSTKPLDTDVIAQLVRNTTQSSLKLAEAIRTGDTVRALMILTDLIDACEPPLRIVATLIGQFRTWLWVKLMVESGERNLQAIAKAAEVANFNRVYFLQKDVKFISVKQLISCLPILLDLEVSLKQGNSETSVLQTKVIELCLVCRGK</sequence>
<evidence type="ECO:0000256" key="3">
    <source>
        <dbReference type="ARBA" id="ARBA00022679"/>
    </source>
</evidence>
<dbReference type="EC" id="2.7.7.7" evidence="1"/>
<accession>A0A0C1NEU8</accession>
<evidence type="ECO:0000259" key="10">
    <source>
        <dbReference type="Pfam" id="PF21694"/>
    </source>
</evidence>
<evidence type="ECO:0000313" key="12">
    <source>
        <dbReference type="EMBL" id="KIE11321.1"/>
    </source>
</evidence>
<evidence type="ECO:0000313" key="11">
    <source>
        <dbReference type="EMBL" id="KAF3887385.1"/>
    </source>
</evidence>
<protein>
    <recommendedName>
        <fullName evidence="2">DNA polymerase III subunit delta</fullName>
        <ecNumber evidence="1">2.7.7.7</ecNumber>
    </recommendedName>
</protein>
<keyword evidence="3 11" id="KW-0808">Transferase</keyword>
<dbReference type="PANTHER" id="PTHR34388">
    <property type="entry name" value="DNA POLYMERASE III SUBUNIT DELTA"/>
    <property type="match status" value="1"/>
</dbReference>
<dbReference type="SUPFAM" id="SSF48019">
    <property type="entry name" value="post-AAA+ oligomerization domain-like"/>
    <property type="match status" value="1"/>
</dbReference>
<dbReference type="Pfam" id="PF21694">
    <property type="entry name" value="DNA_pol3_delta_C"/>
    <property type="match status" value="1"/>
</dbReference>
<gene>
    <name evidence="11" type="primary">holA</name>
    <name evidence="12" type="ORF">DA73_0223385</name>
    <name evidence="11" type="ORF">DA73_0400019235</name>
</gene>
<dbReference type="PANTHER" id="PTHR34388:SF1">
    <property type="entry name" value="DNA POLYMERASE III SUBUNIT DELTA"/>
    <property type="match status" value="1"/>
</dbReference>
<keyword evidence="4 11" id="KW-0548">Nucleotidyltransferase</keyword>
<dbReference type="InterPro" id="IPR005790">
    <property type="entry name" value="DNA_polIII_delta"/>
</dbReference>
<evidence type="ECO:0000256" key="5">
    <source>
        <dbReference type="ARBA" id="ARBA00022705"/>
    </source>
</evidence>
<dbReference type="InterPro" id="IPR008921">
    <property type="entry name" value="DNA_pol3_clamp-load_cplx_C"/>
</dbReference>
<dbReference type="GO" id="GO:0003677">
    <property type="term" value="F:DNA binding"/>
    <property type="evidence" value="ECO:0007669"/>
    <property type="project" value="InterPro"/>
</dbReference>
<comment type="caution">
    <text evidence="12">The sequence shown here is derived from an EMBL/GenBank/DDBJ whole genome shotgun (WGS) entry which is preliminary data.</text>
</comment>
<keyword evidence="5" id="KW-0235">DNA replication</keyword>
<feature type="domain" description="DNA polymerase III delta subunit-like C-terminal" evidence="10">
    <location>
        <begin position="201"/>
        <end position="313"/>
    </location>
</feature>
<organism evidence="12">
    <name type="scientific">Tolypothrix bouteillei VB521301</name>
    <dbReference type="NCBI Taxonomy" id="1479485"/>
    <lineage>
        <taxon>Bacteria</taxon>
        <taxon>Bacillati</taxon>
        <taxon>Cyanobacteriota</taxon>
        <taxon>Cyanophyceae</taxon>
        <taxon>Nostocales</taxon>
        <taxon>Tolypothrichaceae</taxon>
        <taxon>Tolypothrix</taxon>
    </lineage>
</organism>
<proteinExistence type="inferred from homology"/>
<dbReference type="Proteomes" id="UP000029738">
    <property type="component" value="Unassembled WGS sequence"/>
</dbReference>
<dbReference type="EMBL" id="JHEG02000048">
    <property type="protein sequence ID" value="KIE11321.1"/>
    <property type="molecule type" value="Genomic_DNA"/>
</dbReference>
<comment type="catalytic activity">
    <reaction evidence="8">
        <text>DNA(n) + a 2'-deoxyribonucleoside 5'-triphosphate = DNA(n+1) + diphosphate</text>
        <dbReference type="Rhea" id="RHEA:22508"/>
        <dbReference type="Rhea" id="RHEA-COMP:17339"/>
        <dbReference type="Rhea" id="RHEA-COMP:17340"/>
        <dbReference type="ChEBI" id="CHEBI:33019"/>
        <dbReference type="ChEBI" id="CHEBI:61560"/>
        <dbReference type="ChEBI" id="CHEBI:173112"/>
        <dbReference type="EC" id="2.7.7.7"/>
    </reaction>
</comment>
<name>A0A0C1NEU8_9CYAN</name>
<dbReference type="AlphaFoldDB" id="A0A0C1NEU8"/>
<dbReference type="EMBL" id="JHEG04000001">
    <property type="protein sequence ID" value="KAF3887385.1"/>
    <property type="molecule type" value="Genomic_DNA"/>
</dbReference>